<sequence length="46" mass="5297">MQKLKRQVPLIDEIESKIDKATCDLKDTLTRGIPTFLFICVLVYSL</sequence>
<dbReference type="Proteomes" id="UP001371456">
    <property type="component" value="Unassembled WGS sequence"/>
</dbReference>
<evidence type="ECO:0000313" key="1">
    <source>
        <dbReference type="EMBL" id="KAK6803050.1"/>
    </source>
</evidence>
<comment type="caution">
    <text evidence="1">The sequence shown here is derived from an EMBL/GenBank/DDBJ whole genome shotgun (WGS) entry which is preliminary data.</text>
</comment>
<dbReference type="EMBL" id="JBANQN010000001">
    <property type="protein sequence ID" value="KAK6803050.1"/>
    <property type="molecule type" value="Genomic_DNA"/>
</dbReference>
<evidence type="ECO:0000313" key="2">
    <source>
        <dbReference type="Proteomes" id="UP001371456"/>
    </source>
</evidence>
<gene>
    <name evidence="1" type="ORF">RDI58_000834</name>
</gene>
<dbReference type="AlphaFoldDB" id="A0AAN8UBE4"/>
<reference evidence="1 2" key="1">
    <citation type="submission" date="2024-02" db="EMBL/GenBank/DDBJ databases">
        <title>de novo genome assembly of Solanum bulbocastanum strain 11H21.</title>
        <authorList>
            <person name="Hosaka A.J."/>
        </authorList>
    </citation>
    <scope>NUCLEOTIDE SEQUENCE [LARGE SCALE GENOMIC DNA]</scope>
    <source>
        <tissue evidence="1">Young leaves</tissue>
    </source>
</reference>
<organism evidence="1 2">
    <name type="scientific">Solanum bulbocastanum</name>
    <name type="common">Wild potato</name>
    <dbReference type="NCBI Taxonomy" id="147425"/>
    <lineage>
        <taxon>Eukaryota</taxon>
        <taxon>Viridiplantae</taxon>
        <taxon>Streptophyta</taxon>
        <taxon>Embryophyta</taxon>
        <taxon>Tracheophyta</taxon>
        <taxon>Spermatophyta</taxon>
        <taxon>Magnoliopsida</taxon>
        <taxon>eudicotyledons</taxon>
        <taxon>Gunneridae</taxon>
        <taxon>Pentapetalae</taxon>
        <taxon>asterids</taxon>
        <taxon>lamiids</taxon>
        <taxon>Solanales</taxon>
        <taxon>Solanaceae</taxon>
        <taxon>Solanoideae</taxon>
        <taxon>Solaneae</taxon>
        <taxon>Solanum</taxon>
    </lineage>
</organism>
<protein>
    <submittedName>
        <fullName evidence="1">Uncharacterized protein</fullName>
    </submittedName>
</protein>
<proteinExistence type="predicted"/>
<name>A0AAN8UBE4_SOLBU</name>
<accession>A0AAN8UBE4</accession>
<keyword evidence="2" id="KW-1185">Reference proteome</keyword>